<dbReference type="AlphaFoldDB" id="A0A645DJH3"/>
<reference evidence="2" key="1">
    <citation type="submission" date="2019-08" db="EMBL/GenBank/DDBJ databases">
        <authorList>
            <person name="Kucharzyk K."/>
            <person name="Murdoch R.W."/>
            <person name="Higgins S."/>
            <person name="Loffler F."/>
        </authorList>
    </citation>
    <scope>NUCLEOTIDE SEQUENCE</scope>
</reference>
<proteinExistence type="predicted"/>
<sequence length="123" mass="13675">MNTGKLAPEGWRIPNKDDWQTLIDYLGGIDQAGRKLKETGLTHWESPNAYALDYGFTALPGGTRDGSSATFRLIRSRGYWWSSSQSTLDYNAPAFGLVSWSGDGDLYEVYKSDAVSVRCIKND</sequence>
<dbReference type="Pfam" id="PF09603">
    <property type="entry name" value="Fib_succ_major"/>
    <property type="match status" value="1"/>
</dbReference>
<dbReference type="NCBIfam" id="TIGR02145">
    <property type="entry name" value="Fib_succ_major"/>
    <property type="match status" value="1"/>
</dbReference>
<protein>
    <recommendedName>
        <fullName evidence="1">Fibrobacter succinogenes major paralogous domain-containing protein</fullName>
    </recommendedName>
</protein>
<evidence type="ECO:0000313" key="2">
    <source>
        <dbReference type="EMBL" id="MPM88722.1"/>
    </source>
</evidence>
<name>A0A645DJH3_9ZZZZ</name>
<dbReference type="InterPro" id="IPR011871">
    <property type="entry name" value="Fib_succ_major"/>
</dbReference>
<feature type="domain" description="Fibrobacter succinogenes major paralogous" evidence="1">
    <location>
        <begin position="2"/>
        <end position="121"/>
    </location>
</feature>
<dbReference type="EMBL" id="VSSQ01036285">
    <property type="protein sequence ID" value="MPM88722.1"/>
    <property type="molecule type" value="Genomic_DNA"/>
</dbReference>
<evidence type="ECO:0000259" key="1">
    <source>
        <dbReference type="Pfam" id="PF09603"/>
    </source>
</evidence>
<organism evidence="2">
    <name type="scientific">bioreactor metagenome</name>
    <dbReference type="NCBI Taxonomy" id="1076179"/>
    <lineage>
        <taxon>unclassified sequences</taxon>
        <taxon>metagenomes</taxon>
        <taxon>ecological metagenomes</taxon>
    </lineage>
</organism>
<comment type="caution">
    <text evidence="2">The sequence shown here is derived from an EMBL/GenBank/DDBJ whole genome shotgun (WGS) entry which is preliminary data.</text>
</comment>
<gene>
    <name evidence="2" type="ORF">SDC9_135826</name>
</gene>
<accession>A0A645DJH3</accession>